<dbReference type="SUPFAM" id="SSF56349">
    <property type="entry name" value="DNA breaking-rejoining enzymes"/>
    <property type="match status" value="1"/>
</dbReference>
<dbReference type="InterPro" id="IPR044068">
    <property type="entry name" value="CB"/>
</dbReference>
<dbReference type="PROSITE" id="PS51898">
    <property type="entry name" value="TYR_RECOMBINASE"/>
    <property type="match status" value="1"/>
</dbReference>
<dbReference type="Gene3D" id="1.10.443.10">
    <property type="entry name" value="Intergrase catalytic core"/>
    <property type="match status" value="1"/>
</dbReference>
<comment type="similarity">
    <text evidence="1">Belongs to the 'phage' integrase family.</text>
</comment>
<dbReference type="Gene3D" id="1.10.150.130">
    <property type="match status" value="1"/>
</dbReference>
<dbReference type="InterPro" id="IPR013762">
    <property type="entry name" value="Integrase-like_cat_sf"/>
</dbReference>
<proteinExistence type="inferred from homology"/>
<feature type="domain" description="Tyr recombinase" evidence="6">
    <location>
        <begin position="165"/>
        <end position="353"/>
    </location>
</feature>
<comment type="caution">
    <text evidence="8">The sequence shown here is derived from an EMBL/GenBank/DDBJ whole genome shotgun (WGS) entry which is preliminary data.</text>
</comment>
<evidence type="ECO:0000313" key="8">
    <source>
        <dbReference type="EMBL" id="SCC59686.1"/>
    </source>
</evidence>
<dbReference type="PANTHER" id="PTHR30349:SF41">
    <property type="entry name" value="INTEGRASE_RECOMBINASE PROTEIN MJ0367-RELATED"/>
    <property type="match status" value="1"/>
</dbReference>
<dbReference type="InterPro" id="IPR011010">
    <property type="entry name" value="DNA_brk_join_enz"/>
</dbReference>
<dbReference type="PROSITE" id="PS51900">
    <property type="entry name" value="CB"/>
    <property type="match status" value="1"/>
</dbReference>
<dbReference type="RefSeq" id="WP_088107384.1">
    <property type="nucleotide sequence ID" value="NZ_FMBG01000021.1"/>
</dbReference>
<dbReference type="GO" id="GO:0015074">
    <property type="term" value="P:DNA integration"/>
    <property type="evidence" value="ECO:0007669"/>
    <property type="project" value="UniProtKB-KW"/>
</dbReference>
<dbReference type="InterPro" id="IPR010998">
    <property type="entry name" value="Integrase_recombinase_N"/>
</dbReference>
<dbReference type="InterPro" id="IPR004107">
    <property type="entry name" value="Integrase_SAM-like_N"/>
</dbReference>
<sequence length="360" mass="42904">MKVQRIEVKGKSYPLYILLDSQYKMVIPVMEFIKYLDNTGKAPNTIKTYCYHLKLFYEFIERKNIKLNQVRLEGLVEFIGWLRNPLENQSVFNFQPLESIREETTINAILNAVLSFFEYLARSEQYEGINVFKEARGRDFKGFLHHISKNKKGKKNILKLRVKKKRIKTLTEPEVKNIIGACNCLRDKLIMMLMYEGGLRIGEVLNLQIEDIITWDNQVKITPREISLNESYIKSKRERIIHVSKELMKLYTDYLIYEYPEELEHAYVFINFKKSYFGKPMKYQSVLDLIRRLSKKTGIKFNAHMFRHTHATELVRNGWDVSYVQKRLGHAAVQTTLRTYVHLSDDDMKQEYQKYLKRRK</sequence>
<dbReference type="InterPro" id="IPR002104">
    <property type="entry name" value="Integrase_catalytic"/>
</dbReference>
<organism evidence="8 9">
    <name type="scientific">Bacillus wiedmannii</name>
    <dbReference type="NCBI Taxonomy" id="1890302"/>
    <lineage>
        <taxon>Bacteria</taxon>
        <taxon>Bacillati</taxon>
        <taxon>Bacillota</taxon>
        <taxon>Bacilli</taxon>
        <taxon>Bacillales</taxon>
        <taxon>Bacillaceae</taxon>
        <taxon>Bacillus</taxon>
        <taxon>Bacillus cereus group</taxon>
    </lineage>
</organism>
<dbReference type="InterPro" id="IPR050090">
    <property type="entry name" value="Tyrosine_recombinase_XerCD"/>
</dbReference>
<dbReference type="Proteomes" id="UP000195728">
    <property type="component" value="Unassembled WGS sequence"/>
</dbReference>
<evidence type="ECO:0000259" key="7">
    <source>
        <dbReference type="PROSITE" id="PS51900"/>
    </source>
</evidence>
<dbReference type="Pfam" id="PF02899">
    <property type="entry name" value="Phage_int_SAM_1"/>
    <property type="match status" value="1"/>
</dbReference>
<dbReference type="Pfam" id="PF00589">
    <property type="entry name" value="Phage_integrase"/>
    <property type="match status" value="1"/>
</dbReference>
<dbReference type="AlphaFoldDB" id="A0AB37YXT0"/>
<dbReference type="PANTHER" id="PTHR30349">
    <property type="entry name" value="PHAGE INTEGRASE-RELATED"/>
    <property type="match status" value="1"/>
</dbReference>
<feature type="domain" description="Core-binding (CB)" evidence="7">
    <location>
        <begin position="23"/>
        <end position="121"/>
    </location>
</feature>
<evidence type="ECO:0000256" key="5">
    <source>
        <dbReference type="PROSITE-ProRule" id="PRU01248"/>
    </source>
</evidence>
<dbReference type="GO" id="GO:0006310">
    <property type="term" value="P:DNA recombination"/>
    <property type="evidence" value="ECO:0007669"/>
    <property type="project" value="UniProtKB-KW"/>
</dbReference>
<accession>A0AB37YXT0</accession>
<keyword evidence="2" id="KW-0229">DNA integration</keyword>
<keyword evidence="3 5" id="KW-0238">DNA-binding</keyword>
<dbReference type="EMBL" id="FMBG01000021">
    <property type="protein sequence ID" value="SCC59686.1"/>
    <property type="molecule type" value="Genomic_DNA"/>
</dbReference>
<evidence type="ECO:0000256" key="3">
    <source>
        <dbReference type="ARBA" id="ARBA00023125"/>
    </source>
</evidence>
<evidence type="ECO:0000313" key="9">
    <source>
        <dbReference type="Proteomes" id="UP000195728"/>
    </source>
</evidence>
<reference evidence="8 9" key="1">
    <citation type="submission" date="2016-08" db="EMBL/GenBank/DDBJ databases">
        <authorList>
            <person name="Loux V."/>
            <person name="Rue O."/>
        </authorList>
    </citation>
    <scope>NUCLEOTIDE SEQUENCE [LARGE SCALE GENOMIC DNA]</scope>
    <source>
        <strain evidence="8 9">WSBC_10311</strain>
    </source>
</reference>
<name>A0AB37YXT0_9BACI</name>
<evidence type="ECO:0000256" key="4">
    <source>
        <dbReference type="ARBA" id="ARBA00023172"/>
    </source>
</evidence>
<evidence type="ECO:0000256" key="2">
    <source>
        <dbReference type="ARBA" id="ARBA00022908"/>
    </source>
</evidence>
<keyword evidence="4" id="KW-0233">DNA recombination</keyword>
<protein>
    <submittedName>
        <fullName evidence="8">Transposase A</fullName>
    </submittedName>
</protein>
<evidence type="ECO:0000256" key="1">
    <source>
        <dbReference type="ARBA" id="ARBA00008857"/>
    </source>
</evidence>
<gene>
    <name evidence="8" type="ORF">BC10311_04852</name>
</gene>
<evidence type="ECO:0000259" key="6">
    <source>
        <dbReference type="PROSITE" id="PS51898"/>
    </source>
</evidence>
<dbReference type="GO" id="GO:0003677">
    <property type="term" value="F:DNA binding"/>
    <property type="evidence" value="ECO:0007669"/>
    <property type="project" value="UniProtKB-UniRule"/>
</dbReference>